<feature type="transmembrane region" description="Helical" evidence="6">
    <location>
        <begin position="96"/>
        <end position="121"/>
    </location>
</feature>
<dbReference type="PANTHER" id="PTHR42770">
    <property type="entry name" value="AMINO ACID TRANSPORTER-RELATED"/>
    <property type="match status" value="1"/>
</dbReference>
<evidence type="ECO:0000256" key="3">
    <source>
        <dbReference type="ARBA" id="ARBA00022692"/>
    </source>
</evidence>
<dbReference type="PANTHER" id="PTHR42770:SF7">
    <property type="entry name" value="MEMBRANE PROTEIN"/>
    <property type="match status" value="1"/>
</dbReference>
<sequence length="466" mass="47790">MVSDPTGGPPASQPALRRGLRVLGTLLITLSATTPASSVFIISPGVVAQAGSGAFWSFLLAGVVGIFMAFVYAELASAYPLSGGEYAIVGRTLGKLPGFVTLGLLVITQLLIIAVIALGVGTYLSVVFPSLDGPVVAAVTTVVATGLAVFDIKLNAWVTGVFLAIELAALAVLTVLGVARPSRPFTDLLLHPVAAGPGGAVVPAGIGLIGAATAVAIFSYNGYGSAVYFGEETQDAHRGIARAVLWALGITVVAELAPVTAVLLGAPSLNELFAAPNMMSYFLTSVGGPGLNTAISLAVALAILNAVLAIILITARMVFSTGRDAAWPGAVSRALATVHPRFATPWVATVAVGLVGTVLCFADEQFLVVTTATTIVVVYALLCLAAVNGRRNGSTAHARYRMPLFPVAPVLALIALGYVVYENALDPKVGRPSLYVTIGIAAVAGAYYLLVLRRRGSWELRGAADE</sequence>
<dbReference type="Pfam" id="PF13520">
    <property type="entry name" value="AA_permease_2"/>
    <property type="match status" value="1"/>
</dbReference>
<reference evidence="7 8" key="1">
    <citation type="submission" date="2016-10" db="EMBL/GenBank/DDBJ databases">
        <authorList>
            <person name="de Groot N.N."/>
        </authorList>
    </citation>
    <scope>NUCLEOTIDE SEQUENCE [LARGE SCALE GENOMIC DNA]</scope>
    <source>
        <strain evidence="7 8">DSM 44993</strain>
    </source>
</reference>
<proteinExistence type="predicted"/>
<evidence type="ECO:0000256" key="5">
    <source>
        <dbReference type="ARBA" id="ARBA00023136"/>
    </source>
</evidence>
<dbReference type="InterPro" id="IPR002293">
    <property type="entry name" value="AA/rel_permease1"/>
</dbReference>
<dbReference type="EMBL" id="FOEF01000007">
    <property type="protein sequence ID" value="SEP39303.1"/>
    <property type="molecule type" value="Genomic_DNA"/>
</dbReference>
<name>A0A1H8XHI4_9PSEU</name>
<evidence type="ECO:0000313" key="8">
    <source>
        <dbReference type="Proteomes" id="UP000198582"/>
    </source>
</evidence>
<gene>
    <name evidence="7" type="ORF">SAMN04489732_107255</name>
</gene>
<feature type="transmembrane region" description="Helical" evidence="6">
    <location>
        <begin position="244"/>
        <end position="269"/>
    </location>
</feature>
<feature type="transmembrane region" description="Helical" evidence="6">
    <location>
        <begin position="367"/>
        <end position="388"/>
    </location>
</feature>
<comment type="subcellular location">
    <subcellularLocation>
        <location evidence="1">Cell membrane</location>
        <topology evidence="1">Multi-pass membrane protein</topology>
    </subcellularLocation>
</comment>
<keyword evidence="8" id="KW-1185">Reference proteome</keyword>
<feature type="transmembrane region" description="Helical" evidence="6">
    <location>
        <begin position="199"/>
        <end position="223"/>
    </location>
</feature>
<evidence type="ECO:0000256" key="4">
    <source>
        <dbReference type="ARBA" id="ARBA00022989"/>
    </source>
</evidence>
<dbReference type="STRING" id="394193.SAMN04489732_107255"/>
<keyword evidence="2" id="KW-1003">Cell membrane</keyword>
<keyword evidence="3 6" id="KW-0812">Transmembrane</keyword>
<dbReference type="Proteomes" id="UP000198582">
    <property type="component" value="Unassembled WGS sequence"/>
</dbReference>
<dbReference type="AlphaFoldDB" id="A0A1H8XHI4"/>
<dbReference type="Gene3D" id="1.20.1740.10">
    <property type="entry name" value="Amino acid/polyamine transporter I"/>
    <property type="match status" value="1"/>
</dbReference>
<dbReference type="GO" id="GO:0005886">
    <property type="term" value="C:plasma membrane"/>
    <property type="evidence" value="ECO:0007669"/>
    <property type="project" value="UniProtKB-SubCell"/>
</dbReference>
<dbReference type="PIRSF" id="PIRSF006060">
    <property type="entry name" value="AA_transporter"/>
    <property type="match status" value="1"/>
</dbReference>
<evidence type="ECO:0000256" key="6">
    <source>
        <dbReference type="SAM" id="Phobius"/>
    </source>
</evidence>
<dbReference type="RefSeq" id="WP_091618150.1">
    <property type="nucleotide sequence ID" value="NZ_FOEF01000007.1"/>
</dbReference>
<keyword evidence="5 6" id="KW-0472">Membrane</keyword>
<dbReference type="GO" id="GO:0022857">
    <property type="term" value="F:transmembrane transporter activity"/>
    <property type="evidence" value="ECO:0007669"/>
    <property type="project" value="InterPro"/>
</dbReference>
<protein>
    <submittedName>
        <fullName evidence="7">Amino acid transporter</fullName>
    </submittedName>
</protein>
<evidence type="ECO:0000256" key="2">
    <source>
        <dbReference type="ARBA" id="ARBA00022475"/>
    </source>
</evidence>
<feature type="transmembrane region" description="Helical" evidence="6">
    <location>
        <begin position="433"/>
        <end position="451"/>
    </location>
</feature>
<feature type="transmembrane region" description="Helical" evidence="6">
    <location>
        <begin position="342"/>
        <end position="361"/>
    </location>
</feature>
<feature type="transmembrane region" description="Helical" evidence="6">
    <location>
        <begin position="289"/>
        <end position="313"/>
    </location>
</feature>
<dbReference type="OrthoDB" id="3758043at2"/>
<feature type="transmembrane region" description="Helical" evidence="6">
    <location>
        <begin position="157"/>
        <end position="179"/>
    </location>
</feature>
<keyword evidence="4 6" id="KW-1133">Transmembrane helix</keyword>
<accession>A0A1H8XHI4</accession>
<organism evidence="7 8">
    <name type="scientific">Amycolatopsis saalfeldensis</name>
    <dbReference type="NCBI Taxonomy" id="394193"/>
    <lineage>
        <taxon>Bacteria</taxon>
        <taxon>Bacillati</taxon>
        <taxon>Actinomycetota</taxon>
        <taxon>Actinomycetes</taxon>
        <taxon>Pseudonocardiales</taxon>
        <taxon>Pseudonocardiaceae</taxon>
        <taxon>Amycolatopsis</taxon>
    </lineage>
</organism>
<feature type="transmembrane region" description="Helical" evidence="6">
    <location>
        <begin position="400"/>
        <end position="421"/>
    </location>
</feature>
<dbReference type="InterPro" id="IPR050367">
    <property type="entry name" value="APC_superfamily"/>
</dbReference>
<evidence type="ECO:0000256" key="1">
    <source>
        <dbReference type="ARBA" id="ARBA00004651"/>
    </source>
</evidence>
<feature type="transmembrane region" description="Helical" evidence="6">
    <location>
        <begin position="22"/>
        <end position="42"/>
    </location>
</feature>
<feature type="transmembrane region" description="Helical" evidence="6">
    <location>
        <begin position="54"/>
        <end position="75"/>
    </location>
</feature>
<evidence type="ECO:0000313" key="7">
    <source>
        <dbReference type="EMBL" id="SEP39303.1"/>
    </source>
</evidence>
<feature type="transmembrane region" description="Helical" evidence="6">
    <location>
        <begin position="133"/>
        <end position="150"/>
    </location>
</feature>